<dbReference type="InterPro" id="IPR001279">
    <property type="entry name" value="Metallo-B-lactamas"/>
</dbReference>
<dbReference type="EMBL" id="MAPZ01000028">
    <property type="protein sequence ID" value="OBY09630.1"/>
    <property type="molecule type" value="Genomic_DNA"/>
</dbReference>
<dbReference type="PANTHER" id="PTHR15032">
    <property type="entry name" value="N-ACYL-PHOSPHATIDYLETHANOLAMINE-HYDROLYZING PHOSPHOLIPASE D"/>
    <property type="match status" value="1"/>
</dbReference>
<dbReference type="eggNOG" id="COG2220">
    <property type="taxonomic scope" value="Bacteria"/>
</dbReference>
<dbReference type="AlphaFoldDB" id="A0A1B8RL21"/>
<evidence type="ECO:0000259" key="1">
    <source>
        <dbReference type="SMART" id="SM00849"/>
    </source>
</evidence>
<organism evidence="2 3">
    <name type="scientific">Clostridium paraputrificum</name>
    <dbReference type="NCBI Taxonomy" id="29363"/>
    <lineage>
        <taxon>Bacteria</taxon>
        <taxon>Bacillati</taxon>
        <taxon>Bacillota</taxon>
        <taxon>Clostridia</taxon>
        <taxon>Eubacteriales</taxon>
        <taxon>Clostridiaceae</taxon>
        <taxon>Clostridium</taxon>
    </lineage>
</organism>
<dbReference type="InterPro" id="IPR036866">
    <property type="entry name" value="RibonucZ/Hydroxyglut_hydro"/>
</dbReference>
<keyword evidence="3" id="KW-1185">Reference proteome</keyword>
<dbReference type="PANTHER" id="PTHR15032:SF4">
    <property type="entry name" value="N-ACYL-PHOSPHATIDYLETHANOLAMINE-HYDROLYZING PHOSPHOLIPASE D"/>
    <property type="match status" value="1"/>
</dbReference>
<feature type="domain" description="Metallo-beta-lactamase" evidence="1">
    <location>
        <begin position="42"/>
        <end position="234"/>
    </location>
</feature>
<comment type="caution">
    <text evidence="2">The sequence shown here is derived from an EMBL/GenBank/DDBJ whole genome shotgun (WGS) entry which is preliminary data.</text>
</comment>
<gene>
    <name evidence="2" type="ORF">CP373A1_14940</name>
</gene>
<reference evidence="2 3" key="1">
    <citation type="submission" date="2016-06" db="EMBL/GenBank/DDBJ databases">
        <authorList>
            <person name="Kjaerup R.B."/>
            <person name="Dalgaard T.S."/>
            <person name="Juul-Madsen H.R."/>
        </authorList>
    </citation>
    <scope>NUCLEOTIDE SEQUENCE [LARGE SCALE GENOMIC DNA]</scope>
    <source>
        <strain evidence="2 3">373-A1</strain>
    </source>
</reference>
<name>A0A1B8RL21_9CLOT</name>
<proteinExistence type="predicted"/>
<evidence type="ECO:0000313" key="2">
    <source>
        <dbReference type="EMBL" id="OBY09630.1"/>
    </source>
</evidence>
<protein>
    <submittedName>
        <fullName evidence="2">MBL fold metallo-hydrolase</fullName>
    </submittedName>
</protein>
<dbReference type="SMART" id="SM00849">
    <property type="entry name" value="Lactamase_B"/>
    <property type="match status" value="1"/>
</dbReference>
<dbReference type="RefSeq" id="WP_065254782.1">
    <property type="nucleotide sequence ID" value="NZ_JAJMRL010000014.1"/>
</dbReference>
<accession>A0A1B8RL21</accession>
<dbReference type="Gene3D" id="3.60.15.10">
    <property type="entry name" value="Ribonuclease Z/Hydroxyacylglutathione hydrolase-like"/>
    <property type="match status" value="1"/>
</dbReference>
<dbReference type="Proteomes" id="UP000092714">
    <property type="component" value="Unassembled WGS sequence"/>
</dbReference>
<dbReference type="SUPFAM" id="SSF56281">
    <property type="entry name" value="Metallo-hydrolase/oxidoreductase"/>
    <property type="match status" value="1"/>
</dbReference>
<dbReference type="OrthoDB" id="9805728at2"/>
<evidence type="ECO:0000313" key="3">
    <source>
        <dbReference type="Proteomes" id="UP000092714"/>
    </source>
</evidence>
<dbReference type="GO" id="GO:0005737">
    <property type="term" value="C:cytoplasm"/>
    <property type="evidence" value="ECO:0007669"/>
    <property type="project" value="TreeGrafter"/>
</dbReference>
<keyword evidence="2" id="KW-0378">Hydrolase</keyword>
<dbReference type="GO" id="GO:0016787">
    <property type="term" value="F:hydrolase activity"/>
    <property type="evidence" value="ECO:0007669"/>
    <property type="project" value="UniProtKB-KW"/>
</dbReference>
<dbReference type="Pfam" id="PF12706">
    <property type="entry name" value="Lactamase_B_2"/>
    <property type="match status" value="1"/>
</dbReference>
<sequence length="271" mass="31620">MNIFSNIKFLSILTATNIKEYFNQRNDISNEALKTDSVHWYGHATALINLSDIIILTDPVLNNTLGFFKRIANRPSSLDDQKIDYILLSHGHMDHTNFSSLRKLDKNITIIVPKGYRRLMKLLGFKNVIMLRDTEIYEDENIKITAIKANHDGRRFYIGIDDESNSYLIERNKKKVFFAGDTAFTNDFDNLECDVAIMPVGCYKPDRFSYMHCTPEESYKMFSMMKCNAMIPIHYKTFKISLEDFNETHDTLVNFNDERIKILNIGETYKF</sequence>